<evidence type="ECO:0000313" key="1">
    <source>
        <dbReference type="EMBL" id="BBU82212.1"/>
    </source>
</evidence>
<sequence length="59" mass="6786">MKSMNFKQGCILSEQGESRLLRAALASEFLAEVLSVPTVNAMFYIIHERELFQRKALRL</sequence>
<proteinExistence type="predicted"/>
<gene>
    <name evidence="1" type="ORF">EIMP300_36120</name>
</gene>
<evidence type="ECO:0000313" key="2">
    <source>
        <dbReference type="Proteomes" id="UP000467488"/>
    </source>
</evidence>
<reference evidence="1 2" key="1">
    <citation type="submission" date="2020-01" db="EMBL/GenBank/DDBJ databases">
        <title>Dynamics of blaIMP-6 dissemination in carbapenem resistant Enterobacteriacea isolated from regional surveillance in Osaka, Japan.</title>
        <authorList>
            <person name="Abe R."/>
            <person name="Akeda Y."/>
            <person name="Sugawara Y."/>
            <person name="Yamamoto N."/>
            <person name="Tomono K."/>
            <person name="Takeuchi D."/>
            <person name="Kawahara R."/>
            <person name="Hamada S."/>
        </authorList>
    </citation>
    <scope>NUCLEOTIDE SEQUENCE [LARGE SCALE GENOMIC DNA]</scope>
    <source>
        <strain evidence="1 2">E300</strain>
    </source>
</reference>
<protein>
    <submittedName>
        <fullName evidence="1">Uncharacterized protein</fullName>
    </submittedName>
</protein>
<accession>A0A8S0FPT6</accession>
<dbReference type="EMBL" id="AP022360">
    <property type="protein sequence ID" value="BBU82212.1"/>
    <property type="molecule type" value="Genomic_DNA"/>
</dbReference>
<name>A0A8S0FPT6_ECOLX</name>
<dbReference type="AlphaFoldDB" id="A0A8S0FPT6"/>
<dbReference type="Proteomes" id="UP000467488">
    <property type="component" value="Chromosome"/>
</dbReference>
<organism evidence="1 2">
    <name type="scientific">Escherichia coli</name>
    <dbReference type="NCBI Taxonomy" id="562"/>
    <lineage>
        <taxon>Bacteria</taxon>
        <taxon>Pseudomonadati</taxon>
        <taxon>Pseudomonadota</taxon>
        <taxon>Gammaproteobacteria</taxon>
        <taxon>Enterobacterales</taxon>
        <taxon>Enterobacteriaceae</taxon>
        <taxon>Escherichia</taxon>
    </lineage>
</organism>